<feature type="compositionally biased region" description="Polar residues" evidence="1">
    <location>
        <begin position="24"/>
        <end position="39"/>
    </location>
</feature>
<dbReference type="HOGENOM" id="CLU_1603929_0_0_1"/>
<evidence type="ECO:0000313" key="2">
    <source>
        <dbReference type="EMBL" id="EGE08381.1"/>
    </source>
</evidence>
<evidence type="ECO:0000313" key="3">
    <source>
        <dbReference type="Proteomes" id="UP000009169"/>
    </source>
</evidence>
<sequence>MSLHKSVVQPINVQPIVHEDLNNPLYSTGPSTSFSSNGRPSLGYDKTQVAHSDKKAETNFRKMKIKFSPNQAGGITQMLKVPRARRILEILKMFNPPEAREPRAVRKKFLENEIQDKTERDGLVHYHQVMSSSQGIIRRKEGSAMETGTGCERDQYRFEMEDYAVW</sequence>
<protein>
    <submittedName>
        <fullName evidence="2">Uncharacterized protein</fullName>
    </submittedName>
</protein>
<gene>
    <name evidence="2" type="ORF">TEQG_07491</name>
</gene>
<evidence type="ECO:0000256" key="1">
    <source>
        <dbReference type="SAM" id="MobiDB-lite"/>
    </source>
</evidence>
<dbReference type="EMBL" id="DS995778">
    <property type="protein sequence ID" value="EGE08381.1"/>
    <property type="molecule type" value="Genomic_DNA"/>
</dbReference>
<accession>F2Q2L3</accession>
<keyword evidence="3" id="KW-1185">Reference proteome</keyword>
<reference evidence="3" key="1">
    <citation type="journal article" date="2012" name="MBio">
        <title>Comparative genome analysis of Trichophyton rubrum and related dermatophytes reveals candidate genes involved in infection.</title>
        <authorList>
            <person name="Martinez D.A."/>
            <person name="Oliver B.G."/>
            <person name="Graeser Y."/>
            <person name="Goldberg J.M."/>
            <person name="Li W."/>
            <person name="Martinez-Rossi N.M."/>
            <person name="Monod M."/>
            <person name="Shelest E."/>
            <person name="Barton R.C."/>
            <person name="Birch E."/>
            <person name="Brakhage A.A."/>
            <person name="Chen Z."/>
            <person name="Gurr S.J."/>
            <person name="Heiman D."/>
            <person name="Heitman J."/>
            <person name="Kosti I."/>
            <person name="Rossi A."/>
            <person name="Saif S."/>
            <person name="Samalova M."/>
            <person name="Saunders C.W."/>
            <person name="Shea T."/>
            <person name="Summerbell R.C."/>
            <person name="Xu J."/>
            <person name="Young S."/>
            <person name="Zeng Q."/>
            <person name="Birren B.W."/>
            <person name="Cuomo C.A."/>
            <person name="White T.C."/>
        </authorList>
    </citation>
    <scope>NUCLEOTIDE SEQUENCE [LARGE SCALE GENOMIC DNA]</scope>
    <source>
        <strain evidence="3">ATCC MYA-4606 / CBS 127.97</strain>
    </source>
</reference>
<name>F2Q2L3_TRIEC</name>
<feature type="region of interest" description="Disordered" evidence="1">
    <location>
        <begin position="22"/>
        <end position="47"/>
    </location>
</feature>
<dbReference type="VEuPathDB" id="FungiDB:TEQG_07491"/>
<organism evidence="2 3">
    <name type="scientific">Trichophyton equinum (strain ATCC MYA-4606 / CBS 127.97)</name>
    <name type="common">Horse ringworm fungus</name>
    <dbReference type="NCBI Taxonomy" id="559882"/>
    <lineage>
        <taxon>Eukaryota</taxon>
        <taxon>Fungi</taxon>
        <taxon>Dikarya</taxon>
        <taxon>Ascomycota</taxon>
        <taxon>Pezizomycotina</taxon>
        <taxon>Eurotiomycetes</taxon>
        <taxon>Eurotiomycetidae</taxon>
        <taxon>Onygenales</taxon>
        <taxon>Arthrodermataceae</taxon>
        <taxon>Trichophyton</taxon>
    </lineage>
</organism>
<dbReference type="AlphaFoldDB" id="F2Q2L3"/>
<dbReference type="Proteomes" id="UP000009169">
    <property type="component" value="Unassembled WGS sequence"/>
</dbReference>
<proteinExistence type="predicted"/>